<dbReference type="NCBIfam" id="NF033788">
    <property type="entry name" value="HTH_metalloreg"/>
    <property type="match status" value="1"/>
</dbReference>
<dbReference type="PANTHER" id="PTHR43031:SF1">
    <property type="entry name" value="PYRIDINE NUCLEOTIDE-DISULPHIDE OXIDOREDUCTASE"/>
    <property type="match status" value="1"/>
</dbReference>
<feature type="domain" description="Rhodanese" evidence="1">
    <location>
        <begin position="130"/>
        <end position="219"/>
    </location>
</feature>
<dbReference type="PATRIC" id="fig|391937.3.peg.518"/>
<evidence type="ECO:0000313" key="3">
    <source>
        <dbReference type="EMBL" id="EKF20618.1"/>
    </source>
</evidence>
<dbReference type="PROSITE" id="PS50206">
    <property type="entry name" value="RHODANESE_3"/>
    <property type="match status" value="1"/>
</dbReference>
<proteinExistence type="predicted"/>
<dbReference type="GO" id="GO:0004792">
    <property type="term" value="F:thiosulfate-cyanide sulfurtransferase activity"/>
    <property type="evidence" value="ECO:0007669"/>
    <property type="project" value="InterPro"/>
</dbReference>
<dbReference type="eggNOG" id="COG0640">
    <property type="taxonomic scope" value="Bacteria"/>
</dbReference>
<evidence type="ECO:0000259" key="2">
    <source>
        <dbReference type="PROSITE" id="PS50987"/>
    </source>
</evidence>
<dbReference type="EMBL" id="AMRM01000002">
    <property type="protein sequence ID" value="EKF20618.1"/>
    <property type="molecule type" value="Genomic_DNA"/>
</dbReference>
<dbReference type="InterPro" id="IPR036390">
    <property type="entry name" value="WH_DNA-bd_sf"/>
</dbReference>
<sequence length="219" mass="24340">MTEIDPQAQIFTEFAELARTLGNPHRLALLEHVAQGERAVERLAALSGLSLANASQHLQQLRRAGFVEARRDGKRVLYRLGDGPIEELLGALRNYAEHNRAEIRALVAGAFSREGRVETISRQELIARLAEGAVTLLDVRTEDEFALGHLPGAVNIPAEELQRRLKELPDDQEIIAYCRGPYCLLSVDATAALIERGYRVRRLEEGFPDWKAAGLPVET</sequence>
<reference evidence="3 4" key="1">
    <citation type="journal article" date="2012" name="J. Bacteriol.">
        <title>Genome Sequence of Nitratireductor pacificus Type Strain pht-3B.</title>
        <authorList>
            <person name="Lai Q."/>
            <person name="Li G."/>
            <person name="Shao Z."/>
        </authorList>
    </citation>
    <scope>NUCLEOTIDE SEQUENCE [LARGE SCALE GENOMIC DNA]</scope>
    <source>
        <strain evidence="4">pht-3B</strain>
    </source>
</reference>
<dbReference type="Pfam" id="PF00581">
    <property type="entry name" value="Rhodanese"/>
    <property type="match status" value="1"/>
</dbReference>
<dbReference type="InterPro" id="IPR001845">
    <property type="entry name" value="HTH_ArsR_DNA-bd_dom"/>
</dbReference>
<dbReference type="Gene3D" id="1.10.10.10">
    <property type="entry name" value="Winged helix-like DNA-binding domain superfamily/Winged helix DNA-binding domain"/>
    <property type="match status" value="1"/>
</dbReference>
<dbReference type="SMART" id="SM00450">
    <property type="entry name" value="RHOD"/>
    <property type="match status" value="1"/>
</dbReference>
<dbReference type="InterPro" id="IPR036388">
    <property type="entry name" value="WH-like_DNA-bd_sf"/>
</dbReference>
<dbReference type="PROSITE" id="PS00380">
    <property type="entry name" value="RHODANESE_1"/>
    <property type="match status" value="1"/>
</dbReference>
<dbReference type="eggNOG" id="COG0607">
    <property type="taxonomic scope" value="Bacteria"/>
</dbReference>
<dbReference type="PROSITE" id="PS50987">
    <property type="entry name" value="HTH_ARSR_2"/>
    <property type="match status" value="1"/>
</dbReference>
<dbReference type="OrthoDB" id="9802991at2"/>
<dbReference type="InterPro" id="IPR011991">
    <property type="entry name" value="ArsR-like_HTH"/>
</dbReference>
<dbReference type="PANTHER" id="PTHR43031">
    <property type="entry name" value="FAD-DEPENDENT OXIDOREDUCTASE"/>
    <property type="match status" value="1"/>
</dbReference>
<dbReference type="Pfam" id="PF12840">
    <property type="entry name" value="HTH_20"/>
    <property type="match status" value="1"/>
</dbReference>
<evidence type="ECO:0000313" key="4">
    <source>
        <dbReference type="Proteomes" id="UP000006786"/>
    </source>
</evidence>
<dbReference type="InterPro" id="IPR050229">
    <property type="entry name" value="GlpE_sulfurtransferase"/>
</dbReference>
<comment type="caution">
    <text evidence="3">The sequence shown here is derived from an EMBL/GenBank/DDBJ whole genome shotgun (WGS) entry which is preliminary data.</text>
</comment>
<evidence type="ECO:0000259" key="1">
    <source>
        <dbReference type="PROSITE" id="PS50206"/>
    </source>
</evidence>
<dbReference type="Gene3D" id="3.40.250.10">
    <property type="entry name" value="Rhodanese-like domain"/>
    <property type="match status" value="1"/>
</dbReference>
<dbReference type="InterPro" id="IPR036873">
    <property type="entry name" value="Rhodanese-like_dom_sf"/>
</dbReference>
<accession>K2N936</accession>
<keyword evidence="4" id="KW-1185">Reference proteome</keyword>
<gene>
    <name evidence="3" type="ORF">NA2_02499</name>
</gene>
<dbReference type="CDD" id="cd00090">
    <property type="entry name" value="HTH_ARSR"/>
    <property type="match status" value="1"/>
</dbReference>
<dbReference type="CDD" id="cd00158">
    <property type="entry name" value="RHOD"/>
    <property type="match status" value="1"/>
</dbReference>
<dbReference type="InterPro" id="IPR001307">
    <property type="entry name" value="Thiosulphate_STrfase_CS"/>
</dbReference>
<dbReference type="PRINTS" id="PR00778">
    <property type="entry name" value="HTHARSR"/>
</dbReference>
<dbReference type="GO" id="GO:0003700">
    <property type="term" value="F:DNA-binding transcription factor activity"/>
    <property type="evidence" value="ECO:0007669"/>
    <property type="project" value="InterPro"/>
</dbReference>
<name>K2N936_9HYPH</name>
<organism evidence="3 4">
    <name type="scientific">Nitratireductor pacificus pht-3B</name>
    <dbReference type="NCBI Taxonomy" id="391937"/>
    <lineage>
        <taxon>Bacteria</taxon>
        <taxon>Pseudomonadati</taxon>
        <taxon>Pseudomonadota</taxon>
        <taxon>Alphaproteobacteria</taxon>
        <taxon>Hyphomicrobiales</taxon>
        <taxon>Phyllobacteriaceae</taxon>
        <taxon>Nitratireductor</taxon>
    </lineage>
</organism>
<dbReference type="STRING" id="391937.NA2_02499"/>
<dbReference type="SUPFAM" id="SSF46785">
    <property type="entry name" value="Winged helix' DNA-binding domain"/>
    <property type="match status" value="1"/>
</dbReference>
<dbReference type="SUPFAM" id="SSF52821">
    <property type="entry name" value="Rhodanese/Cell cycle control phosphatase"/>
    <property type="match status" value="1"/>
</dbReference>
<dbReference type="InterPro" id="IPR001763">
    <property type="entry name" value="Rhodanese-like_dom"/>
</dbReference>
<feature type="domain" description="HTH arsR-type" evidence="2">
    <location>
        <begin position="6"/>
        <end position="100"/>
    </location>
</feature>
<dbReference type="Proteomes" id="UP000006786">
    <property type="component" value="Unassembled WGS sequence"/>
</dbReference>
<dbReference type="RefSeq" id="WP_008593821.1">
    <property type="nucleotide sequence ID" value="NZ_AMRM01000002.1"/>
</dbReference>
<dbReference type="SMART" id="SM00418">
    <property type="entry name" value="HTH_ARSR"/>
    <property type="match status" value="1"/>
</dbReference>
<dbReference type="AlphaFoldDB" id="K2N936"/>
<protein>
    <submittedName>
        <fullName evidence="3">Transcriptional regulator</fullName>
    </submittedName>
</protein>